<sequence>MLIRAATSADAAEMSRVLRAIIAASGRERPGDIAFVLAQYIDNFTGIRCSVAVSDSNRLLGFQSLVRATPGNRYHVPDGWGIIGTHIGPDAHRQGVGKALFAASLAAATAAGIEAIDAYIGADNATGLAYYAAMGFTTYHKPPGIVQKVYRLG</sequence>
<protein>
    <submittedName>
        <fullName evidence="4">GNAT superfamily N-acetyltransferase</fullName>
    </submittedName>
</protein>
<gene>
    <name evidence="4" type="ORF">GGQ80_001375</name>
</gene>
<dbReference type="SUPFAM" id="SSF55729">
    <property type="entry name" value="Acyl-CoA N-acyltransferases (Nat)"/>
    <property type="match status" value="1"/>
</dbReference>
<evidence type="ECO:0000313" key="5">
    <source>
        <dbReference type="Proteomes" id="UP000529795"/>
    </source>
</evidence>
<evidence type="ECO:0000256" key="1">
    <source>
        <dbReference type="ARBA" id="ARBA00022679"/>
    </source>
</evidence>
<reference evidence="4 5" key="1">
    <citation type="submission" date="2020-08" db="EMBL/GenBank/DDBJ databases">
        <title>Genomic Encyclopedia of Type Strains, Phase IV (KMG-IV): sequencing the most valuable type-strain genomes for metagenomic binning, comparative biology and taxonomic classification.</title>
        <authorList>
            <person name="Goeker M."/>
        </authorList>
    </citation>
    <scope>NUCLEOTIDE SEQUENCE [LARGE SCALE GENOMIC DNA]</scope>
    <source>
        <strain evidence="4 5">YC6723</strain>
    </source>
</reference>
<dbReference type="InterPro" id="IPR016181">
    <property type="entry name" value="Acyl_CoA_acyltransferase"/>
</dbReference>
<evidence type="ECO:0000256" key="2">
    <source>
        <dbReference type="ARBA" id="ARBA00023315"/>
    </source>
</evidence>
<comment type="caution">
    <text evidence="4">The sequence shown here is derived from an EMBL/GenBank/DDBJ whole genome shotgun (WGS) entry which is preliminary data.</text>
</comment>
<dbReference type="PANTHER" id="PTHR43877">
    <property type="entry name" value="AMINOALKYLPHOSPHONATE N-ACETYLTRANSFERASE-RELATED-RELATED"/>
    <property type="match status" value="1"/>
</dbReference>
<evidence type="ECO:0000259" key="3">
    <source>
        <dbReference type="PROSITE" id="PS51186"/>
    </source>
</evidence>
<dbReference type="PROSITE" id="PS51186">
    <property type="entry name" value="GNAT"/>
    <property type="match status" value="1"/>
</dbReference>
<keyword evidence="5" id="KW-1185">Reference proteome</keyword>
<dbReference type="Proteomes" id="UP000529795">
    <property type="component" value="Unassembled WGS sequence"/>
</dbReference>
<dbReference type="Gene3D" id="3.40.630.30">
    <property type="match status" value="1"/>
</dbReference>
<dbReference type="InterPro" id="IPR050832">
    <property type="entry name" value="Bact_Acetyltransf"/>
</dbReference>
<feature type="domain" description="N-acetyltransferase" evidence="3">
    <location>
        <begin position="1"/>
        <end position="153"/>
    </location>
</feature>
<dbReference type="EMBL" id="JACIEV010000003">
    <property type="protein sequence ID" value="MBB4153473.1"/>
    <property type="molecule type" value="Genomic_DNA"/>
</dbReference>
<name>A0A840F289_9SPHN</name>
<dbReference type="RefSeq" id="WP_183983148.1">
    <property type="nucleotide sequence ID" value="NZ_JACIEV010000003.1"/>
</dbReference>
<dbReference type="PANTHER" id="PTHR43877:SF1">
    <property type="entry name" value="ACETYLTRANSFERASE"/>
    <property type="match status" value="1"/>
</dbReference>
<dbReference type="AlphaFoldDB" id="A0A840F289"/>
<organism evidence="4 5">
    <name type="scientific">Sphingomonas jinjuensis</name>
    <dbReference type="NCBI Taxonomy" id="535907"/>
    <lineage>
        <taxon>Bacteria</taxon>
        <taxon>Pseudomonadati</taxon>
        <taxon>Pseudomonadota</taxon>
        <taxon>Alphaproteobacteria</taxon>
        <taxon>Sphingomonadales</taxon>
        <taxon>Sphingomonadaceae</taxon>
        <taxon>Sphingomonas</taxon>
    </lineage>
</organism>
<accession>A0A840F289</accession>
<dbReference type="GO" id="GO:0016747">
    <property type="term" value="F:acyltransferase activity, transferring groups other than amino-acyl groups"/>
    <property type="evidence" value="ECO:0007669"/>
    <property type="project" value="InterPro"/>
</dbReference>
<keyword evidence="2" id="KW-0012">Acyltransferase</keyword>
<keyword evidence="1 4" id="KW-0808">Transferase</keyword>
<proteinExistence type="predicted"/>
<evidence type="ECO:0000313" key="4">
    <source>
        <dbReference type="EMBL" id="MBB4153473.1"/>
    </source>
</evidence>
<dbReference type="InterPro" id="IPR000182">
    <property type="entry name" value="GNAT_dom"/>
</dbReference>
<dbReference type="Pfam" id="PF00583">
    <property type="entry name" value="Acetyltransf_1"/>
    <property type="match status" value="1"/>
</dbReference>